<dbReference type="GO" id="GO:0003755">
    <property type="term" value="F:peptidyl-prolyl cis-trans isomerase activity"/>
    <property type="evidence" value="ECO:0007669"/>
    <property type="project" value="InterPro"/>
</dbReference>
<name>A0A2Z6EVG3_9BURK</name>
<dbReference type="InterPro" id="IPR046357">
    <property type="entry name" value="PPIase_dom_sf"/>
</dbReference>
<keyword evidence="12" id="KW-1185">Reference proteome</keyword>
<accession>A0A2Z6EVG3</accession>
<proteinExistence type="inferred from homology"/>
<dbReference type="AlphaFoldDB" id="A0A2Z6EVG3"/>
<evidence type="ECO:0000256" key="5">
    <source>
        <dbReference type="ARBA" id="ARBA00022989"/>
    </source>
</evidence>
<dbReference type="PANTHER" id="PTHR47529">
    <property type="entry name" value="PEPTIDYL-PROLYL CIS-TRANS ISOMERASE D"/>
    <property type="match status" value="1"/>
</dbReference>
<evidence type="ECO:0000256" key="2">
    <source>
        <dbReference type="ARBA" id="ARBA00022475"/>
    </source>
</evidence>
<evidence type="ECO:0000256" key="7">
    <source>
        <dbReference type="ARBA" id="ARBA00023186"/>
    </source>
</evidence>
<keyword evidence="2" id="KW-1003">Cell membrane</keyword>
<keyword evidence="3" id="KW-0997">Cell inner membrane</keyword>
<keyword evidence="5" id="KW-1133">Transmembrane helix</keyword>
<sequence length="636" mass="69146">MFDFIRNHKRLMLILLALLIVPGLGLVGVQGFRGFFDNGANVAEVSGSKITRQEYDALLKEQLERMREMFGGAVNTAAVDTPVLRQILLDSLIQQRILADEAKRQRLSASDEAVRKTILEIPALGALRKSDGSIDTEKYHDLLAKQGMTPEQFDARVRRSLAIAQIGDSIEASALAPKSSAAQLAQLSMQQREMRELVLHPLDYSAEVKPTEEQLKQYYDTHQKEFETPETATISYAILSAEILAASITPSEEELKKAYQDNLATYQTAKQVRASHILIATPKADTVASAKAKAEALLAQLRKQPGQFAEMARNESQDPGSAARGGDLGYFAAGMMVKPFEEAAFKLKPNEISGLVQSDFGYHIIKVTEIKPAQTRPLSEVKQTLLSDLKKQQATQRFAAAADQFSNLVYEQTNSLTPAAEKFNLVVQTATVARQAMPAPTAVPALANPQFLAAVFESETLKGKHNTAAIEVGDNTLIAAHVTAHKPASVLPFETVKQGVQQKVTLLQAAELTRKAGEEKLASLQQSKSTAGFSPVIKLSRAGARGLTPAAVSAIFKADAEQLPQYVSAILDGGVYAIYRVESLSPLPELEPQRLTALQQQLAQLTGQLELNAYLASLRARSKVKIYATENAAASE</sequence>
<dbReference type="InterPro" id="IPR027304">
    <property type="entry name" value="Trigger_fact/SurA_dom_sf"/>
</dbReference>
<dbReference type="SUPFAM" id="SSF109998">
    <property type="entry name" value="Triger factor/SurA peptide-binding domain-like"/>
    <property type="match status" value="1"/>
</dbReference>
<evidence type="ECO:0000256" key="3">
    <source>
        <dbReference type="ARBA" id="ARBA00022519"/>
    </source>
</evidence>
<dbReference type="Pfam" id="PF13616">
    <property type="entry name" value="Rotamase_3"/>
    <property type="match status" value="1"/>
</dbReference>
<gene>
    <name evidence="11" type="ORF">MCB1EB_1260</name>
</gene>
<dbReference type="PANTHER" id="PTHR47529:SF1">
    <property type="entry name" value="PERIPLASMIC CHAPERONE PPID"/>
    <property type="match status" value="1"/>
</dbReference>
<evidence type="ECO:0000256" key="4">
    <source>
        <dbReference type="ARBA" id="ARBA00022692"/>
    </source>
</evidence>
<evidence type="ECO:0000256" key="6">
    <source>
        <dbReference type="ARBA" id="ARBA00023136"/>
    </source>
</evidence>
<dbReference type="Proteomes" id="UP000282597">
    <property type="component" value="Chromosome"/>
</dbReference>
<evidence type="ECO:0000256" key="10">
    <source>
        <dbReference type="ARBA" id="ARBA00042775"/>
    </source>
</evidence>
<evidence type="ECO:0000313" key="12">
    <source>
        <dbReference type="Proteomes" id="UP000282597"/>
    </source>
</evidence>
<dbReference type="GO" id="GO:0005886">
    <property type="term" value="C:plasma membrane"/>
    <property type="evidence" value="ECO:0007669"/>
    <property type="project" value="UniProtKB-SubCell"/>
</dbReference>
<comment type="similarity">
    <text evidence="8">Belongs to the PpiD chaperone family.</text>
</comment>
<dbReference type="EMBL" id="AP018150">
    <property type="protein sequence ID" value="BBE09421.1"/>
    <property type="molecule type" value="Genomic_DNA"/>
</dbReference>
<comment type="subcellular location">
    <subcellularLocation>
        <location evidence="1">Cell inner membrane</location>
        <topology evidence="1">Single-pass type II membrane protein</topology>
        <orientation evidence="1">Periplasmic side</orientation>
    </subcellularLocation>
</comment>
<dbReference type="SUPFAM" id="SSF54534">
    <property type="entry name" value="FKBP-like"/>
    <property type="match status" value="1"/>
</dbReference>
<evidence type="ECO:0000256" key="1">
    <source>
        <dbReference type="ARBA" id="ARBA00004382"/>
    </source>
</evidence>
<dbReference type="InterPro" id="IPR000297">
    <property type="entry name" value="PPIase_PpiC"/>
</dbReference>
<dbReference type="InterPro" id="IPR052029">
    <property type="entry name" value="PpiD_chaperone"/>
</dbReference>
<protein>
    <recommendedName>
        <fullName evidence="9">Periplasmic chaperone PpiD</fullName>
    </recommendedName>
    <alternativeName>
        <fullName evidence="10">Periplasmic folding chaperone</fullName>
    </alternativeName>
</protein>
<reference evidence="11 12" key="1">
    <citation type="journal article" date="2018" name="Microbes Environ.">
        <title>Comparative Genomic Insights into Endofungal Lifestyles of Two Bacterial Endosymbionts, Mycoavidus cysteinexigens and Burkholderia rhizoxinica.</title>
        <authorList>
            <person name="Sharmin D."/>
            <person name="Guo Y."/>
            <person name="Nishizawa T."/>
            <person name="Ohshima S."/>
            <person name="Sato Y."/>
            <person name="Takashima Y."/>
            <person name="Narisawa K."/>
            <person name="Ohta H."/>
        </authorList>
    </citation>
    <scope>NUCLEOTIDE SEQUENCE [LARGE SCALE GENOMIC DNA]</scope>
    <source>
        <strain evidence="11 12">B1-EB</strain>
    </source>
</reference>
<dbReference type="RefSeq" id="WP_045362008.1">
    <property type="nucleotide sequence ID" value="NZ_AP018150.1"/>
</dbReference>
<dbReference type="Pfam" id="PF13624">
    <property type="entry name" value="SurA_N_3"/>
    <property type="match status" value="1"/>
</dbReference>
<organism evidence="11 12">
    <name type="scientific">Mycoavidus cysteinexigens</name>
    <dbReference type="NCBI Taxonomy" id="1553431"/>
    <lineage>
        <taxon>Bacteria</taxon>
        <taxon>Pseudomonadati</taxon>
        <taxon>Pseudomonadota</taxon>
        <taxon>Betaproteobacteria</taxon>
        <taxon>Burkholderiales</taxon>
        <taxon>Burkholderiaceae</taxon>
        <taxon>Mycoavidus</taxon>
    </lineage>
</organism>
<evidence type="ECO:0000256" key="9">
    <source>
        <dbReference type="ARBA" id="ARBA00040743"/>
    </source>
</evidence>
<dbReference type="Gene3D" id="1.10.4030.10">
    <property type="entry name" value="Porin chaperone SurA, peptide-binding domain"/>
    <property type="match status" value="1"/>
</dbReference>
<keyword evidence="7" id="KW-0143">Chaperone</keyword>
<dbReference type="Gene3D" id="3.10.50.40">
    <property type="match status" value="1"/>
</dbReference>
<evidence type="ECO:0000256" key="8">
    <source>
        <dbReference type="ARBA" id="ARBA00038408"/>
    </source>
</evidence>
<dbReference type="PROSITE" id="PS50198">
    <property type="entry name" value="PPIC_PPIASE_2"/>
    <property type="match status" value="1"/>
</dbReference>
<keyword evidence="6" id="KW-0472">Membrane</keyword>
<evidence type="ECO:0000313" key="11">
    <source>
        <dbReference type="EMBL" id="BBE09421.1"/>
    </source>
</evidence>
<keyword evidence="11" id="KW-0413">Isomerase</keyword>
<keyword evidence="4" id="KW-0812">Transmembrane</keyword>
<dbReference type="KEGG" id="mcys:MCB1EB_1260"/>